<organism evidence="12 13">
    <name type="scientific">Candidatus Curtissbacteria bacterium RIFCSPHIGHO2_12_41_11</name>
    <dbReference type="NCBI Taxonomy" id="1797718"/>
    <lineage>
        <taxon>Bacteria</taxon>
        <taxon>Candidatus Curtissiibacteriota</taxon>
    </lineage>
</organism>
<reference evidence="12 13" key="1">
    <citation type="journal article" date="2016" name="Nat. Commun.">
        <title>Thousands of microbial genomes shed light on interconnected biogeochemical processes in an aquifer system.</title>
        <authorList>
            <person name="Anantharaman K."/>
            <person name="Brown C.T."/>
            <person name="Hug L.A."/>
            <person name="Sharon I."/>
            <person name="Castelle C.J."/>
            <person name="Probst A.J."/>
            <person name="Thomas B.C."/>
            <person name="Singh A."/>
            <person name="Wilkins M.J."/>
            <person name="Karaoz U."/>
            <person name="Brodie E.L."/>
            <person name="Williams K.H."/>
            <person name="Hubbard S.S."/>
            <person name="Banfield J.F."/>
        </authorList>
    </citation>
    <scope>NUCLEOTIDE SEQUENCE [LARGE SCALE GENOMIC DNA]</scope>
</reference>
<proteinExistence type="inferred from homology"/>
<dbReference type="SUPFAM" id="SSF53623">
    <property type="entry name" value="MurD-like peptide ligases, catalytic domain"/>
    <property type="match status" value="1"/>
</dbReference>
<evidence type="ECO:0000256" key="8">
    <source>
        <dbReference type="ARBA" id="ARBA00030592"/>
    </source>
</evidence>
<evidence type="ECO:0000256" key="1">
    <source>
        <dbReference type="ARBA" id="ARBA00008276"/>
    </source>
</evidence>
<dbReference type="GO" id="GO:0004326">
    <property type="term" value="F:tetrahydrofolylpolyglutamate synthase activity"/>
    <property type="evidence" value="ECO:0007669"/>
    <property type="project" value="UniProtKB-EC"/>
</dbReference>
<dbReference type="Proteomes" id="UP000178393">
    <property type="component" value="Unassembled WGS sequence"/>
</dbReference>
<dbReference type="InterPro" id="IPR004101">
    <property type="entry name" value="Mur_ligase_C"/>
</dbReference>
<keyword evidence="4" id="KW-0479">Metal-binding</keyword>
<evidence type="ECO:0000256" key="9">
    <source>
        <dbReference type="ARBA" id="ARBA00047493"/>
    </source>
</evidence>
<accession>A0A1F5H2W4</accession>
<dbReference type="SUPFAM" id="SSF53244">
    <property type="entry name" value="MurD-like peptide ligases, peptide-binding domain"/>
    <property type="match status" value="1"/>
</dbReference>
<keyword evidence="3" id="KW-0436">Ligase</keyword>
<dbReference type="NCBIfam" id="TIGR01499">
    <property type="entry name" value="folC"/>
    <property type="match status" value="1"/>
</dbReference>
<protein>
    <recommendedName>
        <fullName evidence="2">tetrahydrofolate synthase</fullName>
        <ecNumber evidence="2">6.3.2.17</ecNumber>
    </recommendedName>
    <alternativeName>
        <fullName evidence="8">Tetrahydrofolylpolyglutamate synthase</fullName>
    </alternativeName>
</protein>
<sequence>MFESYIDVRTWLENFIPQVWTKQELGLARIRYLLKLLDNPQDKFKSIHVAGTSGKGSTAFYIARLLEVSNVPKVSEALGTRDTLDTRGTPKVGLHLSPHLVDIRERMQIFESSKFENELMPIGRFLRLFNEVGPIVEKIKKDKFELTPSYFEILVAASFLYFAQEKVDWAVVEVGLGGRLDATNVLQPELCVITNVGLDHTEILGSTAEKIAFEKAGIIKLQVRKVREVREVSKVPKVNQIGVSVVTGATGKALNVIEKVAKSKKAPLIKIDTQSWPKTLKSDAKDYLIKYYDIVRHRTQNFVLENVLLAVSALETLGFRVSKSSLKEMLSLPFPGRFEQIDDRVILDGAHNPDKIKFLIRWIKKQLTTDNLQLTKEKMSDVTGQMSIVLIVAFKKGKDWQKMIDLLIKNLQVKTVIATKFYAVTDMGRYQAVDPKEIKDYLDTKYKIQDTRYFNNSQQAIFSALDSSTLGTSELVLITGSLYLVGEVRTIWHLPSF</sequence>
<evidence type="ECO:0000313" key="13">
    <source>
        <dbReference type="Proteomes" id="UP000178393"/>
    </source>
</evidence>
<dbReference type="GO" id="GO:0005829">
    <property type="term" value="C:cytosol"/>
    <property type="evidence" value="ECO:0007669"/>
    <property type="project" value="TreeGrafter"/>
</dbReference>
<dbReference type="Gene3D" id="3.90.190.20">
    <property type="entry name" value="Mur ligase, C-terminal domain"/>
    <property type="match status" value="1"/>
</dbReference>
<dbReference type="GO" id="GO:0046872">
    <property type="term" value="F:metal ion binding"/>
    <property type="evidence" value="ECO:0007669"/>
    <property type="project" value="UniProtKB-KW"/>
</dbReference>
<evidence type="ECO:0000313" key="12">
    <source>
        <dbReference type="EMBL" id="OGD98387.1"/>
    </source>
</evidence>
<dbReference type="Pfam" id="PF08245">
    <property type="entry name" value="Mur_ligase_M"/>
    <property type="match status" value="1"/>
</dbReference>
<dbReference type="PROSITE" id="PS01012">
    <property type="entry name" value="FOLYLPOLYGLU_SYNT_2"/>
    <property type="match status" value="1"/>
</dbReference>
<evidence type="ECO:0000256" key="3">
    <source>
        <dbReference type="ARBA" id="ARBA00022598"/>
    </source>
</evidence>
<feature type="domain" description="Mur ligase C-terminal" evidence="10">
    <location>
        <begin position="336"/>
        <end position="481"/>
    </location>
</feature>
<dbReference type="Pfam" id="PF02875">
    <property type="entry name" value="Mur_ligase_C"/>
    <property type="match status" value="1"/>
</dbReference>
<dbReference type="EMBL" id="MFBH01000048">
    <property type="protein sequence ID" value="OGD98387.1"/>
    <property type="molecule type" value="Genomic_DNA"/>
</dbReference>
<evidence type="ECO:0000259" key="11">
    <source>
        <dbReference type="Pfam" id="PF08245"/>
    </source>
</evidence>
<dbReference type="InterPro" id="IPR018109">
    <property type="entry name" value="Folylpolyglutamate_synth_CS"/>
</dbReference>
<name>A0A1F5H2W4_9BACT</name>
<feature type="domain" description="Mur ligase central" evidence="11">
    <location>
        <begin position="153"/>
        <end position="223"/>
    </location>
</feature>
<evidence type="ECO:0000256" key="5">
    <source>
        <dbReference type="ARBA" id="ARBA00022741"/>
    </source>
</evidence>
<dbReference type="InterPro" id="IPR036615">
    <property type="entry name" value="Mur_ligase_C_dom_sf"/>
</dbReference>
<dbReference type="PANTHER" id="PTHR11136">
    <property type="entry name" value="FOLYLPOLYGLUTAMATE SYNTHASE-RELATED"/>
    <property type="match status" value="1"/>
</dbReference>
<keyword evidence="6" id="KW-0067">ATP-binding</keyword>
<dbReference type="InterPro" id="IPR001645">
    <property type="entry name" value="Folylpolyglutamate_synth"/>
</dbReference>
<dbReference type="GO" id="GO:0005524">
    <property type="term" value="F:ATP binding"/>
    <property type="evidence" value="ECO:0007669"/>
    <property type="project" value="UniProtKB-KW"/>
</dbReference>
<comment type="caution">
    <text evidence="12">The sequence shown here is derived from an EMBL/GenBank/DDBJ whole genome shotgun (WGS) entry which is preliminary data.</text>
</comment>
<evidence type="ECO:0000256" key="2">
    <source>
        <dbReference type="ARBA" id="ARBA00013025"/>
    </source>
</evidence>
<dbReference type="AlphaFoldDB" id="A0A1F5H2W4"/>
<dbReference type="InterPro" id="IPR013221">
    <property type="entry name" value="Mur_ligase_cen"/>
</dbReference>
<dbReference type="EC" id="6.3.2.17" evidence="2"/>
<dbReference type="InterPro" id="IPR036565">
    <property type="entry name" value="Mur-like_cat_sf"/>
</dbReference>
<evidence type="ECO:0000256" key="6">
    <source>
        <dbReference type="ARBA" id="ARBA00022840"/>
    </source>
</evidence>
<dbReference type="PANTHER" id="PTHR11136:SF0">
    <property type="entry name" value="DIHYDROFOLATE SYNTHETASE-RELATED"/>
    <property type="match status" value="1"/>
</dbReference>
<keyword evidence="5" id="KW-0547">Nucleotide-binding</keyword>
<keyword evidence="7" id="KW-0460">Magnesium</keyword>
<comment type="similarity">
    <text evidence="1">Belongs to the folylpolyglutamate synthase family.</text>
</comment>
<comment type="catalytic activity">
    <reaction evidence="9">
        <text>(6S)-5,6,7,8-tetrahydrofolyl-(gamma-L-Glu)(n) + L-glutamate + ATP = (6S)-5,6,7,8-tetrahydrofolyl-(gamma-L-Glu)(n+1) + ADP + phosphate + H(+)</text>
        <dbReference type="Rhea" id="RHEA:10580"/>
        <dbReference type="Rhea" id="RHEA-COMP:14738"/>
        <dbReference type="Rhea" id="RHEA-COMP:14740"/>
        <dbReference type="ChEBI" id="CHEBI:15378"/>
        <dbReference type="ChEBI" id="CHEBI:29985"/>
        <dbReference type="ChEBI" id="CHEBI:30616"/>
        <dbReference type="ChEBI" id="CHEBI:43474"/>
        <dbReference type="ChEBI" id="CHEBI:141005"/>
        <dbReference type="ChEBI" id="CHEBI:456216"/>
        <dbReference type="EC" id="6.3.2.17"/>
    </reaction>
</comment>
<dbReference type="Gene3D" id="3.40.1190.10">
    <property type="entry name" value="Mur-like, catalytic domain"/>
    <property type="match status" value="1"/>
</dbReference>
<evidence type="ECO:0000256" key="4">
    <source>
        <dbReference type="ARBA" id="ARBA00022723"/>
    </source>
</evidence>
<evidence type="ECO:0000259" key="10">
    <source>
        <dbReference type="Pfam" id="PF02875"/>
    </source>
</evidence>
<evidence type="ECO:0000256" key="7">
    <source>
        <dbReference type="ARBA" id="ARBA00022842"/>
    </source>
</evidence>
<dbReference type="GO" id="GO:0008841">
    <property type="term" value="F:dihydrofolate synthase activity"/>
    <property type="evidence" value="ECO:0007669"/>
    <property type="project" value="TreeGrafter"/>
</dbReference>
<gene>
    <name evidence="12" type="ORF">A2W45_03830</name>
</gene>